<reference evidence="3 4" key="1">
    <citation type="submission" date="2020-04" db="EMBL/GenBank/DDBJ databases">
        <title>Novel species.</title>
        <authorList>
            <person name="Teo W.F.A."/>
            <person name="Lipun K."/>
            <person name="Srisuk N."/>
            <person name="Duangmal K."/>
        </authorList>
    </citation>
    <scope>NUCLEOTIDE SEQUENCE [LARGE SCALE GENOMIC DNA]</scope>
    <source>
        <strain evidence="3 4">K13G38</strain>
    </source>
</reference>
<dbReference type="Proteomes" id="UP000715441">
    <property type="component" value="Unassembled WGS sequence"/>
</dbReference>
<dbReference type="RefSeq" id="WP_168522818.1">
    <property type="nucleotide sequence ID" value="NZ_JAAXLS010000064.1"/>
</dbReference>
<keyword evidence="4" id="KW-1185">Reference proteome</keyword>
<accession>A0ABX1JGI4</accession>
<proteinExistence type="predicted"/>
<organism evidence="3 4">
    <name type="scientific">Amycolatopsis acididurans</name>
    <dbReference type="NCBI Taxonomy" id="2724524"/>
    <lineage>
        <taxon>Bacteria</taxon>
        <taxon>Bacillati</taxon>
        <taxon>Actinomycetota</taxon>
        <taxon>Actinomycetes</taxon>
        <taxon>Pseudonocardiales</taxon>
        <taxon>Pseudonocardiaceae</taxon>
        <taxon>Amycolatopsis</taxon>
    </lineage>
</organism>
<feature type="transmembrane region" description="Helical" evidence="2">
    <location>
        <begin position="100"/>
        <end position="124"/>
    </location>
</feature>
<dbReference type="InterPro" id="IPR057952">
    <property type="entry name" value="Rv2743c-like"/>
</dbReference>
<dbReference type="NCBIfam" id="NF047839">
    <property type="entry name" value="PspM_Rv2743c"/>
    <property type="match status" value="1"/>
</dbReference>
<evidence type="ECO:0000313" key="4">
    <source>
        <dbReference type="Proteomes" id="UP000715441"/>
    </source>
</evidence>
<name>A0ABX1JGI4_9PSEU</name>
<keyword evidence="2" id="KW-0812">Transmembrane</keyword>
<protein>
    <submittedName>
        <fullName evidence="3">Uncharacterized protein</fullName>
    </submittedName>
</protein>
<evidence type="ECO:0000256" key="1">
    <source>
        <dbReference type="SAM" id="MobiDB-lite"/>
    </source>
</evidence>
<evidence type="ECO:0000313" key="3">
    <source>
        <dbReference type="EMBL" id="NKQ58718.1"/>
    </source>
</evidence>
<keyword evidence="2" id="KW-0472">Membrane</keyword>
<sequence>MSASGRRDFSEFGAKLDKYIERLPEYAQRAQDKLQRYFPPEQQESTRRDTRPNPLRRPAPPRPPSIRDVPVVAEVKARWVRWNEPAAKLARQKRRTSRALTLWILLTILCGLAATASGFGLIGAGGVSQAVGGAFFAIVFATLGVRSGMRLRRLNRTELPVNTAPPPLPRTGSAARAPMERLAESEETLAELLRQLSAPSSLVLPDSVADARSTAAEAAAALRGLGARVEAIERARNSAPAGERKALDAAIKNLLEQLEDGLDDYGTLVAAAGRAVAASGSGVRQSKDALADATDRLAGLAIALREIS</sequence>
<keyword evidence="2" id="KW-1133">Transmembrane helix</keyword>
<gene>
    <name evidence="3" type="ORF">HFP15_38330</name>
</gene>
<dbReference type="EMBL" id="JAAXLS010000064">
    <property type="protein sequence ID" value="NKQ58718.1"/>
    <property type="molecule type" value="Genomic_DNA"/>
</dbReference>
<feature type="transmembrane region" description="Helical" evidence="2">
    <location>
        <begin position="130"/>
        <end position="149"/>
    </location>
</feature>
<feature type="region of interest" description="Disordered" evidence="1">
    <location>
        <begin position="32"/>
        <end position="67"/>
    </location>
</feature>
<dbReference type="Pfam" id="PF25587">
    <property type="entry name" value="Rv2743c"/>
    <property type="match status" value="1"/>
</dbReference>
<feature type="compositionally biased region" description="Pro residues" evidence="1">
    <location>
        <begin position="55"/>
        <end position="64"/>
    </location>
</feature>
<evidence type="ECO:0000256" key="2">
    <source>
        <dbReference type="SAM" id="Phobius"/>
    </source>
</evidence>
<comment type="caution">
    <text evidence="3">The sequence shown here is derived from an EMBL/GenBank/DDBJ whole genome shotgun (WGS) entry which is preliminary data.</text>
</comment>